<protein>
    <submittedName>
        <fullName evidence="1">Uncharacterized protein</fullName>
    </submittedName>
</protein>
<gene>
    <name evidence="1" type="ORF">METZ01_LOCUS167251</name>
</gene>
<dbReference type="AlphaFoldDB" id="A0A382BMI9"/>
<evidence type="ECO:0000313" key="1">
    <source>
        <dbReference type="EMBL" id="SVB14397.1"/>
    </source>
</evidence>
<accession>A0A382BMI9</accession>
<organism evidence="1">
    <name type="scientific">marine metagenome</name>
    <dbReference type="NCBI Taxonomy" id="408172"/>
    <lineage>
        <taxon>unclassified sequences</taxon>
        <taxon>metagenomes</taxon>
        <taxon>ecological metagenomes</taxon>
    </lineage>
</organism>
<dbReference type="EMBL" id="UINC01030276">
    <property type="protein sequence ID" value="SVB14397.1"/>
    <property type="molecule type" value="Genomic_DNA"/>
</dbReference>
<sequence length="25" mass="2807">LANDSAHCATIESIFLNQWASTWDL</sequence>
<name>A0A382BMI9_9ZZZZ</name>
<reference evidence="1" key="1">
    <citation type="submission" date="2018-05" db="EMBL/GenBank/DDBJ databases">
        <authorList>
            <person name="Lanie J.A."/>
            <person name="Ng W.-L."/>
            <person name="Kazmierczak K.M."/>
            <person name="Andrzejewski T.M."/>
            <person name="Davidsen T.M."/>
            <person name="Wayne K.J."/>
            <person name="Tettelin H."/>
            <person name="Glass J.I."/>
            <person name="Rusch D."/>
            <person name="Podicherti R."/>
            <person name="Tsui H.-C.T."/>
            <person name="Winkler M.E."/>
        </authorList>
    </citation>
    <scope>NUCLEOTIDE SEQUENCE</scope>
</reference>
<proteinExistence type="predicted"/>
<feature type="non-terminal residue" evidence="1">
    <location>
        <position position="1"/>
    </location>
</feature>